<evidence type="ECO:0000313" key="1">
    <source>
        <dbReference type="EMBL" id="CAG8609812.1"/>
    </source>
</evidence>
<keyword evidence="2" id="KW-1185">Reference proteome</keyword>
<feature type="non-terminal residue" evidence="1">
    <location>
        <position position="370"/>
    </location>
</feature>
<dbReference type="EMBL" id="CAJVPT010015167">
    <property type="protein sequence ID" value="CAG8609812.1"/>
    <property type="molecule type" value="Genomic_DNA"/>
</dbReference>
<sequence length="370" mass="41679">MLQKRKKQQTAKAHLIVTGPSDSIEKSSSEKGDAREEEITENSKSAGKKHSKKKRSKIKSSYEKDKIERKLEALVFGDGEIEELDDAKERDHEKSREGEMTEVEKDGSVGDTGETSELKKPIFVIDTSASVPTVSIDELEAKQDDKMEDLSNDDSESFEPASAWHDSDDERIFVSLKSKNMLKKLRKTEEENIIPGDQYEMRLRHQFEKIYPMPKWATKSRKRKREGSDSDHSTNEDSSDEGKSDAKHNNEEDQVSERIIEIPKIARSKLLPAGKLEVTKVKDANQQAYSQAGTIDRSSGIIGFEYKSLENFSISPCGKYICFPGSNGNLVLVNYQTKQFVATMKMNGTVNSVNWSSDGKYLFSIGKDAE</sequence>
<accession>A0ACA9MRR2</accession>
<name>A0ACA9MRR2_9GLOM</name>
<gene>
    <name evidence="1" type="ORF">ACOLOM_LOCUS6977</name>
</gene>
<evidence type="ECO:0000313" key="2">
    <source>
        <dbReference type="Proteomes" id="UP000789525"/>
    </source>
</evidence>
<dbReference type="Proteomes" id="UP000789525">
    <property type="component" value="Unassembled WGS sequence"/>
</dbReference>
<comment type="caution">
    <text evidence="1">The sequence shown here is derived from an EMBL/GenBank/DDBJ whole genome shotgun (WGS) entry which is preliminary data.</text>
</comment>
<proteinExistence type="predicted"/>
<reference evidence="1" key="1">
    <citation type="submission" date="2021-06" db="EMBL/GenBank/DDBJ databases">
        <authorList>
            <person name="Kallberg Y."/>
            <person name="Tangrot J."/>
            <person name="Rosling A."/>
        </authorList>
    </citation>
    <scope>NUCLEOTIDE SEQUENCE</scope>
    <source>
        <strain evidence="1">CL356</strain>
    </source>
</reference>
<organism evidence="1 2">
    <name type="scientific">Acaulospora colombiana</name>
    <dbReference type="NCBI Taxonomy" id="27376"/>
    <lineage>
        <taxon>Eukaryota</taxon>
        <taxon>Fungi</taxon>
        <taxon>Fungi incertae sedis</taxon>
        <taxon>Mucoromycota</taxon>
        <taxon>Glomeromycotina</taxon>
        <taxon>Glomeromycetes</taxon>
        <taxon>Diversisporales</taxon>
        <taxon>Acaulosporaceae</taxon>
        <taxon>Acaulospora</taxon>
    </lineage>
</organism>
<protein>
    <submittedName>
        <fullName evidence="1">9216_t:CDS:1</fullName>
    </submittedName>
</protein>